<evidence type="ECO:0000313" key="1">
    <source>
        <dbReference type="EMBL" id="KAK5802062.1"/>
    </source>
</evidence>
<dbReference type="EMBL" id="JARKNE010000009">
    <property type="protein sequence ID" value="KAK5802062.1"/>
    <property type="molecule type" value="Genomic_DNA"/>
</dbReference>
<keyword evidence="2" id="KW-1185">Reference proteome</keyword>
<accession>A0ABR0NL49</accession>
<proteinExistence type="predicted"/>
<gene>
    <name evidence="1" type="ORF">PVK06_029643</name>
</gene>
<reference evidence="1 2" key="1">
    <citation type="submission" date="2023-03" db="EMBL/GenBank/DDBJ databases">
        <title>WGS of Gossypium arboreum.</title>
        <authorList>
            <person name="Yu D."/>
        </authorList>
    </citation>
    <scope>NUCLEOTIDE SEQUENCE [LARGE SCALE GENOMIC DNA]</scope>
    <source>
        <tissue evidence="1">Leaf</tissue>
    </source>
</reference>
<organism evidence="1 2">
    <name type="scientific">Gossypium arboreum</name>
    <name type="common">Tree cotton</name>
    <name type="synonym">Gossypium nanking</name>
    <dbReference type="NCBI Taxonomy" id="29729"/>
    <lineage>
        <taxon>Eukaryota</taxon>
        <taxon>Viridiplantae</taxon>
        <taxon>Streptophyta</taxon>
        <taxon>Embryophyta</taxon>
        <taxon>Tracheophyta</taxon>
        <taxon>Spermatophyta</taxon>
        <taxon>Magnoliopsida</taxon>
        <taxon>eudicotyledons</taxon>
        <taxon>Gunneridae</taxon>
        <taxon>Pentapetalae</taxon>
        <taxon>rosids</taxon>
        <taxon>malvids</taxon>
        <taxon>Malvales</taxon>
        <taxon>Malvaceae</taxon>
        <taxon>Malvoideae</taxon>
        <taxon>Gossypium</taxon>
    </lineage>
</organism>
<comment type="caution">
    <text evidence="1">The sequence shown here is derived from an EMBL/GenBank/DDBJ whole genome shotgun (WGS) entry which is preliminary data.</text>
</comment>
<sequence length="185" mass="22105">MDKVRDELESWQYKPYKRMKNQIRGLERKIDQLVDGPNRDSTTNLLKMAHFKLGHLYVMDEGSWAQRAHIKWLTEGDGRSIDIWRNNWGFDREIREQICKIPIIPNGHSDRKGWFHNPYDCPNARKILVLGGLNNKILIGNYIQCIDWIEDVMWVLDLKVVSQFMTTLWNSWNNRNNFIFRGKEE</sequence>
<evidence type="ECO:0000313" key="2">
    <source>
        <dbReference type="Proteomes" id="UP001358586"/>
    </source>
</evidence>
<name>A0ABR0NL49_GOSAR</name>
<dbReference type="Proteomes" id="UP001358586">
    <property type="component" value="Chromosome 9"/>
</dbReference>
<protein>
    <submittedName>
        <fullName evidence="1">Uncharacterized protein</fullName>
    </submittedName>
</protein>